<sequence>MDDALKTRRASRPKFDDLDGVRQEVEDRTQNGETCIQIADALQAKGIKVSSKTVSRRRVDWGLRKRAYKTGYTPAENHGRAPRRKRVRGEEVSLVGKHNSDYRKQEITRLTGEGKTADEIAAILTEQGVVLKSGASTIWRLQTVWKLIPYDFDRANRRGKYAKWRTKLNADGKKTNAKAKGIAKADGSSGAETPGDAALYYPVNCSFGPQRKITAAQHEAPYGQLPQDELAAFADEAIMIDSGSGSDSDGGMDSLPMPDEYYSPSADAPMMPVAQPHAP</sequence>
<name>A0AAV9JFN4_9PEZI</name>
<evidence type="ECO:0000256" key="1">
    <source>
        <dbReference type="SAM" id="MobiDB-lite"/>
    </source>
</evidence>
<protein>
    <recommendedName>
        <fullName evidence="4">Transposase</fullName>
    </recommendedName>
</protein>
<proteinExistence type="predicted"/>
<gene>
    <name evidence="2" type="ORF">LTR36_004552</name>
</gene>
<comment type="caution">
    <text evidence="2">The sequence shown here is derived from an EMBL/GenBank/DDBJ whole genome shotgun (WGS) entry which is preliminary data.</text>
</comment>
<dbReference type="AlphaFoldDB" id="A0AAV9JFN4"/>
<keyword evidence="3" id="KW-1185">Reference proteome</keyword>
<evidence type="ECO:0008006" key="4">
    <source>
        <dbReference type="Google" id="ProtNLM"/>
    </source>
</evidence>
<feature type="region of interest" description="Disordered" evidence="1">
    <location>
        <begin position="240"/>
        <end position="279"/>
    </location>
</feature>
<accession>A0AAV9JFN4</accession>
<organism evidence="2 3">
    <name type="scientific">Oleoguttula mirabilis</name>
    <dbReference type="NCBI Taxonomy" id="1507867"/>
    <lineage>
        <taxon>Eukaryota</taxon>
        <taxon>Fungi</taxon>
        <taxon>Dikarya</taxon>
        <taxon>Ascomycota</taxon>
        <taxon>Pezizomycotina</taxon>
        <taxon>Dothideomycetes</taxon>
        <taxon>Dothideomycetidae</taxon>
        <taxon>Mycosphaerellales</taxon>
        <taxon>Teratosphaeriaceae</taxon>
        <taxon>Oleoguttula</taxon>
    </lineage>
</organism>
<evidence type="ECO:0000313" key="3">
    <source>
        <dbReference type="Proteomes" id="UP001324427"/>
    </source>
</evidence>
<feature type="compositionally biased region" description="Low complexity" evidence="1">
    <location>
        <begin position="241"/>
        <end position="254"/>
    </location>
</feature>
<reference evidence="2 3" key="1">
    <citation type="submission" date="2021-11" db="EMBL/GenBank/DDBJ databases">
        <title>Black yeast isolated from Biological Soil Crust.</title>
        <authorList>
            <person name="Kurbessoian T."/>
        </authorList>
    </citation>
    <scope>NUCLEOTIDE SEQUENCE [LARGE SCALE GENOMIC DNA]</scope>
    <source>
        <strain evidence="2 3">CCFEE 5522</strain>
    </source>
</reference>
<dbReference type="Proteomes" id="UP001324427">
    <property type="component" value="Unassembled WGS sequence"/>
</dbReference>
<evidence type="ECO:0000313" key="2">
    <source>
        <dbReference type="EMBL" id="KAK4544054.1"/>
    </source>
</evidence>
<dbReference type="EMBL" id="JAVFHQ010000027">
    <property type="protein sequence ID" value="KAK4544054.1"/>
    <property type="molecule type" value="Genomic_DNA"/>
</dbReference>